<feature type="domain" description="FAD-binding FR-type" evidence="10">
    <location>
        <begin position="1"/>
        <end position="100"/>
    </location>
</feature>
<dbReference type="AlphaFoldDB" id="A0A1G6GL22"/>
<keyword evidence="11" id="KW-0489">Methyltransferase</keyword>
<evidence type="ECO:0000256" key="6">
    <source>
        <dbReference type="ARBA" id="ARBA00023002"/>
    </source>
</evidence>
<dbReference type="EMBL" id="FMYK01000001">
    <property type="protein sequence ID" value="SDB82687.1"/>
    <property type="molecule type" value="Genomic_DNA"/>
</dbReference>
<dbReference type="GO" id="GO:0051537">
    <property type="term" value="F:2 iron, 2 sulfur cluster binding"/>
    <property type="evidence" value="ECO:0007669"/>
    <property type="project" value="UniProtKB-KW"/>
</dbReference>
<evidence type="ECO:0000256" key="5">
    <source>
        <dbReference type="ARBA" id="ARBA00022723"/>
    </source>
</evidence>
<dbReference type="PRINTS" id="PR00409">
    <property type="entry name" value="PHDIOXRDTASE"/>
</dbReference>
<evidence type="ECO:0000256" key="4">
    <source>
        <dbReference type="ARBA" id="ARBA00022714"/>
    </source>
</evidence>
<dbReference type="PROSITE" id="PS51085">
    <property type="entry name" value="2FE2S_FER_2"/>
    <property type="match status" value="1"/>
</dbReference>
<dbReference type="InterPro" id="IPR039261">
    <property type="entry name" value="FNR_nucleotide-bd"/>
</dbReference>
<dbReference type="Pfam" id="PF22290">
    <property type="entry name" value="DmmA-like_N"/>
    <property type="match status" value="1"/>
</dbReference>
<keyword evidence="12" id="KW-1185">Reference proteome</keyword>
<dbReference type="InterPro" id="IPR050415">
    <property type="entry name" value="MRET"/>
</dbReference>
<dbReference type="InterPro" id="IPR012675">
    <property type="entry name" value="Beta-grasp_dom_sf"/>
</dbReference>
<dbReference type="OrthoDB" id="9801223at2"/>
<dbReference type="SUPFAM" id="SSF54292">
    <property type="entry name" value="2Fe-2S ferredoxin-like"/>
    <property type="match status" value="1"/>
</dbReference>
<organism evidence="11 12">
    <name type="scientific">Acinetobacter marinus</name>
    <dbReference type="NCBI Taxonomy" id="281375"/>
    <lineage>
        <taxon>Bacteria</taxon>
        <taxon>Pseudomonadati</taxon>
        <taxon>Pseudomonadota</taxon>
        <taxon>Gammaproteobacteria</taxon>
        <taxon>Moraxellales</taxon>
        <taxon>Moraxellaceae</taxon>
        <taxon>Acinetobacter</taxon>
    </lineage>
</organism>
<dbReference type="Gene3D" id="2.40.30.10">
    <property type="entry name" value="Translation factors"/>
    <property type="match status" value="1"/>
</dbReference>
<protein>
    <submittedName>
        <fullName evidence="11">Vanillate O-demethylase ferredoxin subunit</fullName>
    </submittedName>
</protein>
<dbReference type="PANTHER" id="PTHR47354">
    <property type="entry name" value="NADH OXIDOREDUCTASE HCR"/>
    <property type="match status" value="1"/>
</dbReference>
<keyword evidence="6" id="KW-0560">Oxidoreductase</keyword>
<dbReference type="InterPro" id="IPR017927">
    <property type="entry name" value="FAD-bd_FR_type"/>
</dbReference>
<evidence type="ECO:0000259" key="9">
    <source>
        <dbReference type="PROSITE" id="PS51085"/>
    </source>
</evidence>
<dbReference type="GO" id="GO:0046872">
    <property type="term" value="F:metal ion binding"/>
    <property type="evidence" value="ECO:0007669"/>
    <property type="project" value="UniProtKB-KW"/>
</dbReference>
<evidence type="ECO:0000259" key="10">
    <source>
        <dbReference type="PROSITE" id="PS51384"/>
    </source>
</evidence>
<dbReference type="InterPro" id="IPR001041">
    <property type="entry name" value="2Fe-2S_ferredoxin-type"/>
</dbReference>
<accession>A0A1G6GL22</accession>
<keyword evidence="8" id="KW-0411">Iron-sulfur</keyword>
<dbReference type="CDD" id="cd06185">
    <property type="entry name" value="PDR_like"/>
    <property type="match status" value="1"/>
</dbReference>
<name>A0A1G6GL22_9GAMM</name>
<dbReference type="CDD" id="cd00207">
    <property type="entry name" value="fer2"/>
    <property type="match status" value="1"/>
</dbReference>
<dbReference type="Gene3D" id="3.10.20.30">
    <property type="match status" value="1"/>
</dbReference>
<reference evidence="12" key="1">
    <citation type="submission" date="2016-09" db="EMBL/GenBank/DDBJ databases">
        <authorList>
            <person name="Varghese N."/>
            <person name="Submissions S."/>
        </authorList>
    </citation>
    <scope>NUCLEOTIDE SEQUENCE [LARGE SCALE GENOMIC DNA]</scope>
    <source>
        <strain evidence="12">ANC 3699</strain>
    </source>
</reference>
<dbReference type="GO" id="GO:0016491">
    <property type="term" value="F:oxidoreductase activity"/>
    <property type="evidence" value="ECO:0007669"/>
    <property type="project" value="UniProtKB-KW"/>
</dbReference>
<dbReference type="GO" id="GO:0032259">
    <property type="term" value="P:methylation"/>
    <property type="evidence" value="ECO:0007669"/>
    <property type="project" value="UniProtKB-KW"/>
</dbReference>
<keyword evidence="11" id="KW-0808">Transferase</keyword>
<dbReference type="InterPro" id="IPR017938">
    <property type="entry name" value="Riboflavin_synthase-like_b-brl"/>
</dbReference>
<evidence type="ECO:0000256" key="2">
    <source>
        <dbReference type="ARBA" id="ARBA00022630"/>
    </source>
</evidence>
<feature type="domain" description="2Fe-2S ferredoxin-type" evidence="9">
    <location>
        <begin position="227"/>
        <end position="314"/>
    </location>
</feature>
<dbReference type="Gene3D" id="3.40.50.80">
    <property type="entry name" value="Nucleotide-binding domain of ferredoxin-NADP reductase (FNR) module"/>
    <property type="match status" value="1"/>
</dbReference>
<dbReference type="PROSITE" id="PS51384">
    <property type="entry name" value="FAD_FR"/>
    <property type="match status" value="1"/>
</dbReference>
<keyword evidence="3" id="KW-0288">FMN</keyword>
<sequence>MDVKIDKIHQLTPSIRAFELIAQSGEMLPAFSAGSHIDVSLKNGLTRQYSLSNSCIESHRYVIGVLHDPNSRGGSACLHEQYHEGDLLSISAPRNLFEIDPQTETAILFAGGIGITPILSMAYQLQQQNIAFELHYFVRSREQIAFYGNLTKHMTGQIHFHINDEADTSCDMEQLLSTHSTTHHLYVCGPNGFMDYVIDTAQHMGWNDAQIHKEHFVAPQLDILNDHAFTIEVKGYDRPIEVSAHETVATALQAHGFDIPLSCEQGICGTCMLKVVDGIPEHRDVFMTDEEHAENNMFTPCCSRAKSEKLVIEI</sequence>
<dbReference type="RefSeq" id="WP_092614520.1">
    <property type="nucleotide sequence ID" value="NZ_FMYK01000001.1"/>
</dbReference>
<keyword evidence="4" id="KW-0001">2Fe-2S</keyword>
<keyword evidence="7" id="KW-0408">Iron</keyword>
<evidence type="ECO:0000256" key="7">
    <source>
        <dbReference type="ARBA" id="ARBA00023004"/>
    </source>
</evidence>
<dbReference type="SUPFAM" id="SSF52343">
    <property type="entry name" value="Ferredoxin reductase-like, C-terminal NADP-linked domain"/>
    <property type="match status" value="1"/>
</dbReference>
<comment type="cofactor">
    <cofactor evidence="1">
        <name>FMN</name>
        <dbReference type="ChEBI" id="CHEBI:58210"/>
    </cofactor>
</comment>
<dbReference type="InterPro" id="IPR006058">
    <property type="entry name" value="2Fe2S_fd_BS"/>
</dbReference>
<dbReference type="GO" id="GO:0008168">
    <property type="term" value="F:methyltransferase activity"/>
    <property type="evidence" value="ECO:0007669"/>
    <property type="project" value="UniProtKB-KW"/>
</dbReference>
<evidence type="ECO:0000313" key="11">
    <source>
        <dbReference type="EMBL" id="SDB82687.1"/>
    </source>
</evidence>
<evidence type="ECO:0000256" key="1">
    <source>
        <dbReference type="ARBA" id="ARBA00001917"/>
    </source>
</evidence>
<dbReference type="Proteomes" id="UP000242317">
    <property type="component" value="Unassembled WGS sequence"/>
</dbReference>
<dbReference type="PROSITE" id="PS00197">
    <property type="entry name" value="2FE2S_FER_1"/>
    <property type="match status" value="1"/>
</dbReference>
<proteinExistence type="predicted"/>
<dbReference type="InterPro" id="IPR036010">
    <property type="entry name" value="2Fe-2S_ferredoxin-like_sf"/>
</dbReference>
<dbReference type="SUPFAM" id="SSF63380">
    <property type="entry name" value="Riboflavin synthase domain-like"/>
    <property type="match status" value="1"/>
</dbReference>
<keyword evidence="5" id="KW-0479">Metal-binding</keyword>
<dbReference type="Pfam" id="PF00111">
    <property type="entry name" value="Fer2"/>
    <property type="match status" value="1"/>
</dbReference>
<dbReference type="InterPro" id="IPR054582">
    <property type="entry name" value="DmmA-like_N"/>
</dbReference>
<dbReference type="PANTHER" id="PTHR47354:SF1">
    <property type="entry name" value="CARNITINE MONOOXYGENASE REDUCTASE SUBUNIT"/>
    <property type="match status" value="1"/>
</dbReference>
<keyword evidence="2" id="KW-0285">Flavoprotein</keyword>
<evidence type="ECO:0000256" key="3">
    <source>
        <dbReference type="ARBA" id="ARBA00022643"/>
    </source>
</evidence>
<gene>
    <name evidence="11" type="ORF">SAMN05421749_101123</name>
</gene>
<evidence type="ECO:0000256" key="8">
    <source>
        <dbReference type="ARBA" id="ARBA00023014"/>
    </source>
</evidence>
<evidence type="ECO:0000313" key="12">
    <source>
        <dbReference type="Proteomes" id="UP000242317"/>
    </source>
</evidence>